<organism evidence="4 5">
    <name type="scientific">Heliorestis convoluta</name>
    <dbReference type="NCBI Taxonomy" id="356322"/>
    <lineage>
        <taxon>Bacteria</taxon>
        <taxon>Bacillati</taxon>
        <taxon>Bacillota</taxon>
        <taxon>Clostridia</taxon>
        <taxon>Eubacteriales</taxon>
        <taxon>Heliobacteriaceae</taxon>
        <taxon>Heliorestis</taxon>
    </lineage>
</organism>
<dbReference type="Proteomes" id="UP000366051">
    <property type="component" value="Chromosome"/>
</dbReference>
<dbReference type="PANTHER" id="PTHR35147:SF1">
    <property type="entry name" value="CHEMORECEPTOR GLUTAMINE DEAMIDASE CHED-RELATED"/>
    <property type="match status" value="1"/>
</dbReference>
<name>A0A5Q2N418_9FIRM</name>
<dbReference type="InterPro" id="IPR038592">
    <property type="entry name" value="CheD-like_sf"/>
</dbReference>
<dbReference type="Gene3D" id="3.30.1330.200">
    <property type="match status" value="1"/>
</dbReference>
<reference evidence="5" key="1">
    <citation type="submission" date="2019-11" db="EMBL/GenBank/DDBJ databases">
        <title>Genome sequence of Heliorestis convoluta strain HH, an alkaliphilic and minimalistic phototrophic bacterium from a soda lake in Egypt.</title>
        <authorList>
            <person name="Dewey E.D."/>
            <person name="Stokes L.M."/>
            <person name="Burchell B.M."/>
            <person name="Shaffer K.N."/>
            <person name="Huntington A.M."/>
            <person name="Baker J.M."/>
            <person name="Nadendla S."/>
            <person name="Giglio M.G."/>
            <person name="Touchman J.W."/>
            <person name="Blankenship R.E."/>
            <person name="Madigan M.T."/>
            <person name="Sattley W.M."/>
        </authorList>
    </citation>
    <scope>NUCLEOTIDE SEQUENCE [LARGE SCALE GENOMIC DNA]</scope>
    <source>
        <strain evidence="5">HH</strain>
    </source>
</reference>
<dbReference type="EC" id="3.5.1.44" evidence="3"/>
<keyword evidence="2 3" id="KW-0378">Hydrolase</keyword>
<dbReference type="SUPFAM" id="SSF64438">
    <property type="entry name" value="CNF1/YfiH-like putative cysteine hydrolases"/>
    <property type="match status" value="1"/>
</dbReference>
<dbReference type="AlphaFoldDB" id="A0A5Q2N418"/>
<dbReference type="PANTHER" id="PTHR35147">
    <property type="entry name" value="CHEMORECEPTOR GLUTAMINE DEAMIDASE CHED-RELATED"/>
    <property type="match status" value="1"/>
</dbReference>
<protein>
    <recommendedName>
        <fullName evidence="3">Probable chemoreceptor glutamine deamidase CheD</fullName>
        <ecNumber evidence="3">3.5.1.44</ecNumber>
    </recommendedName>
</protein>
<evidence type="ECO:0000256" key="3">
    <source>
        <dbReference type="HAMAP-Rule" id="MF_01440"/>
    </source>
</evidence>
<evidence type="ECO:0000313" key="4">
    <source>
        <dbReference type="EMBL" id="QGG48643.1"/>
    </source>
</evidence>
<comment type="catalytic activity">
    <reaction evidence="3">
        <text>L-glutaminyl-[protein] + H2O = L-glutamyl-[protein] + NH4(+)</text>
        <dbReference type="Rhea" id="RHEA:16441"/>
        <dbReference type="Rhea" id="RHEA-COMP:10207"/>
        <dbReference type="Rhea" id="RHEA-COMP:10208"/>
        <dbReference type="ChEBI" id="CHEBI:15377"/>
        <dbReference type="ChEBI" id="CHEBI:28938"/>
        <dbReference type="ChEBI" id="CHEBI:29973"/>
        <dbReference type="ChEBI" id="CHEBI:30011"/>
        <dbReference type="EC" id="3.5.1.44"/>
    </reaction>
</comment>
<accession>A0A5Q2N418</accession>
<proteinExistence type="inferred from homology"/>
<evidence type="ECO:0000256" key="2">
    <source>
        <dbReference type="ARBA" id="ARBA00022801"/>
    </source>
</evidence>
<comment type="similarity">
    <text evidence="3">Belongs to the CheD family.</text>
</comment>
<dbReference type="InterPro" id="IPR011324">
    <property type="entry name" value="Cytotoxic_necrot_fac-like_cat"/>
</dbReference>
<dbReference type="InterPro" id="IPR005659">
    <property type="entry name" value="Chemorcpt_Glu_NH3ase_CheD"/>
</dbReference>
<gene>
    <name evidence="3" type="primary">cheD</name>
    <name evidence="4" type="ORF">FTV88_2550</name>
</gene>
<dbReference type="EMBL" id="CP045875">
    <property type="protein sequence ID" value="QGG48643.1"/>
    <property type="molecule type" value="Genomic_DNA"/>
</dbReference>
<sequence>MAVIKVGIADLNVAVKPDTITTLGLGSCVGVTFYDSSKKIAGLAHVMLPSTELSKAAVLNKAKFADSALPELLRRMVELGAIPRRIQAKMAGGAQMFNFKDPSGQKSIGDRNIEACKVALRKLGIPLVAEDVGGNYGRTIELFTETGILEVRAISKEIKHI</sequence>
<evidence type="ECO:0000256" key="1">
    <source>
        <dbReference type="ARBA" id="ARBA00022500"/>
    </source>
</evidence>
<dbReference type="KEGG" id="hcv:FTV88_2550"/>
<keyword evidence="5" id="KW-1185">Reference proteome</keyword>
<dbReference type="Pfam" id="PF03975">
    <property type="entry name" value="CheD"/>
    <property type="match status" value="1"/>
</dbReference>
<dbReference type="HAMAP" id="MF_01440">
    <property type="entry name" value="CheD"/>
    <property type="match status" value="1"/>
</dbReference>
<comment type="function">
    <text evidence="3">Probably deamidates glutamine residues to glutamate on methyl-accepting chemotaxis receptors (MCPs), playing an important role in chemotaxis.</text>
</comment>
<dbReference type="GO" id="GO:0050568">
    <property type="term" value="F:protein-glutamine glutaminase activity"/>
    <property type="evidence" value="ECO:0007669"/>
    <property type="project" value="UniProtKB-UniRule"/>
</dbReference>
<keyword evidence="1 3" id="KW-0145">Chemotaxis</keyword>
<evidence type="ECO:0000313" key="5">
    <source>
        <dbReference type="Proteomes" id="UP000366051"/>
    </source>
</evidence>
<dbReference type="CDD" id="cd16352">
    <property type="entry name" value="CheD"/>
    <property type="match status" value="1"/>
</dbReference>
<dbReference type="GO" id="GO:0006935">
    <property type="term" value="P:chemotaxis"/>
    <property type="evidence" value="ECO:0007669"/>
    <property type="project" value="UniProtKB-UniRule"/>
</dbReference>